<comment type="cofactor">
    <cofactor evidence="5">
        <name>[4Fe-4S] cluster</name>
        <dbReference type="ChEBI" id="CHEBI:49883"/>
    </cofactor>
    <text evidence="5">Binds 1 [4Fe-4S] cluster. The cluster is coordinated with 3 cysteines and an exchangeable S-adenosyl-L-methionine.</text>
</comment>
<protein>
    <submittedName>
        <fullName evidence="7">Radical SAM protein</fullName>
    </submittedName>
</protein>
<keyword evidence="4 5" id="KW-0411">Iron-sulfur</keyword>
<evidence type="ECO:0000313" key="8">
    <source>
        <dbReference type="Proteomes" id="UP000289166"/>
    </source>
</evidence>
<sequence>MDSMILKDCILCPRECHVDRTAGKKGYCKVTDELVVARAALHMWEEPCISGEEGSGTVFFSGCALGCVYCQNSNIAKSLAGKIITIERLAEIFLELEAKGANNINLVTPSHYVLHIIEALNISRQKGLTLPIVYNCSGYEKVEALKLLEGYIDIYLTDLKYMSAEPAEKYSNCKDYFLVAAGAIEEMVRQVKEANFDDRGIMQRGVIVRHLTLPGYLEDSKAIIKYLYETYGDRIFISIMNQYTPITKNRAYPELNRKITEEEYEELIGYAIEIGLENGFIQEGETALESFIPEFNGEGV</sequence>
<dbReference type="CDD" id="cd01335">
    <property type="entry name" value="Radical_SAM"/>
    <property type="match status" value="1"/>
</dbReference>
<dbReference type="Proteomes" id="UP000289166">
    <property type="component" value="Unassembled WGS sequence"/>
</dbReference>
<keyword evidence="1 5" id="KW-0949">S-adenosyl-L-methionine</keyword>
<dbReference type="RefSeq" id="WP_069194618.1">
    <property type="nucleotide sequence ID" value="NZ_RLII01000001.1"/>
</dbReference>
<dbReference type="InterPro" id="IPR007197">
    <property type="entry name" value="rSAM"/>
</dbReference>
<feature type="binding site" evidence="5">
    <location>
        <position position="67"/>
    </location>
    <ligand>
        <name>[4Fe-4S] cluster</name>
        <dbReference type="ChEBI" id="CHEBI:49883"/>
        <note>4Fe-4S-S-AdoMet</note>
    </ligand>
</feature>
<evidence type="ECO:0000256" key="5">
    <source>
        <dbReference type="PIRSR" id="PIRSR004869-50"/>
    </source>
</evidence>
<dbReference type="InterPro" id="IPR013785">
    <property type="entry name" value="Aldolase_TIM"/>
</dbReference>
<dbReference type="PANTHER" id="PTHR43075:SF1">
    <property type="entry name" value="FORMATE LYASE ACTIVATING ENZYME, PUTATIVE (AFU_ORTHOLOGUE AFUA_2G15630)-RELATED"/>
    <property type="match status" value="1"/>
</dbReference>
<dbReference type="SUPFAM" id="SSF102114">
    <property type="entry name" value="Radical SAM enzymes"/>
    <property type="match status" value="1"/>
</dbReference>
<dbReference type="Pfam" id="PF04055">
    <property type="entry name" value="Radical_SAM"/>
    <property type="match status" value="1"/>
</dbReference>
<dbReference type="InterPro" id="IPR058240">
    <property type="entry name" value="rSAM_sf"/>
</dbReference>
<evidence type="ECO:0000259" key="6">
    <source>
        <dbReference type="Pfam" id="PF04055"/>
    </source>
</evidence>
<accession>A0A4Q0I8B7</accession>
<evidence type="ECO:0000256" key="2">
    <source>
        <dbReference type="ARBA" id="ARBA00022723"/>
    </source>
</evidence>
<dbReference type="OrthoDB" id="9781783at2"/>
<gene>
    <name evidence="7" type="ORF">EFD62_01535</name>
</gene>
<dbReference type="InterPro" id="IPR040085">
    <property type="entry name" value="MJ0674-like"/>
</dbReference>
<dbReference type="PANTHER" id="PTHR43075">
    <property type="entry name" value="FORMATE LYASE ACTIVATING ENZYME, PUTATIVE (AFU_ORTHOLOGUE AFUA_2G15630)-RELATED"/>
    <property type="match status" value="1"/>
</dbReference>
<dbReference type="GO" id="GO:0046872">
    <property type="term" value="F:metal ion binding"/>
    <property type="evidence" value="ECO:0007669"/>
    <property type="project" value="UniProtKB-KW"/>
</dbReference>
<evidence type="ECO:0000256" key="3">
    <source>
        <dbReference type="ARBA" id="ARBA00023004"/>
    </source>
</evidence>
<reference evidence="8" key="1">
    <citation type="submission" date="2018-11" db="EMBL/GenBank/DDBJ databases">
        <title>Genome sequencing of a novel mesophilic and cellulolytic organism within the genus Hungateiclostridium.</title>
        <authorList>
            <person name="Rettenmaier R."/>
            <person name="Liebl W."/>
            <person name="Zverlov V."/>
        </authorList>
    </citation>
    <scope>NUCLEOTIDE SEQUENCE [LARGE SCALE GENOMIC DNA]</scope>
    <source>
        <strain evidence="8">N2K1</strain>
    </source>
</reference>
<proteinExistence type="predicted"/>
<dbReference type="EMBL" id="RLII01000001">
    <property type="protein sequence ID" value="RXE60633.1"/>
    <property type="molecule type" value="Genomic_DNA"/>
</dbReference>
<dbReference type="PIRSF" id="PIRSF004869">
    <property type="entry name" value="PflX_prd"/>
    <property type="match status" value="1"/>
</dbReference>
<dbReference type="GO" id="GO:0051536">
    <property type="term" value="F:iron-sulfur cluster binding"/>
    <property type="evidence" value="ECO:0007669"/>
    <property type="project" value="UniProtKB-KW"/>
</dbReference>
<keyword evidence="3 5" id="KW-0408">Iron</keyword>
<keyword evidence="2 5" id="KW-0479">Metal-binding</keyword>
<dbReference type="SFLD" id="SFLDG01099">
    <property type="entry name" value="Uncharacterised_Radical_SAM_Su"/>
    <property type="match status" value="1"/>
</dbReference>
<dbReference type="InterPro" id="IPR016431">
    <property type="entry name" value="Pyrv-formate_lyase-activ_prd"/>
</dbReference>
<dbReference type="SFLD" id="SFLDS00029">
    <property type="entry name" value="Radical_SAM"/>
    <property type="match status" value="1"/>
</dbReference>
<feature type="domain" description="Radical SAM core" evidence="6">
    <location>
        <begin position="58"/>
        <end position="223"/>
    </location>
</feature>
<name>A0A4Q0I8B7_9FIRM</name>
<feature type="binding site" evidence="5">
    <location>
        <position position="70"/>
    </location>
    <ligand>
        <name>[4Fe-4S] cluster</name>
        <dbReference type="ChEBI" id="CHEBI:49883"/>
        <note>4Fe-4S-S-AdoMet</note>
    </ligand>
</feature>
<dbReference type="GO" id="GO:0003824">
    <property type="term" value="F:catalytic activity"/>
    <property type="evidence" value="ECO:0007669"/>
    <property type="project" value="InterPro"/>
</dbReference>
<keyword evidence="8" id="KW-1185">Reference proteome</keyword>
<evidence type="ECO:0000313" key="7">
    <source>
        <dbReference type="EMBL" id="RXE60633.1"/>
    </source>
</evidence>
<dbReference type="AlphaFoldDB" id="A0A4Q0I8B7"/>
<comment type="caution">
    <text evidence="7">The sequence shown here is derived from an EMBL/GenBank/DDBJ whole genome shotgun (WGS) entry which is preliminary data.</text>
</comment>
<feature type="binding site" evidence="5">
    <location>
        <position position="63"/>
    </location>
    <ligand>
        <name>[4Fe-4S] cluster</name>
        <dbReference type="ChEBI" id="CHEBI:49883"/>
        <note>4Fe-4S-S-AdoMet</note>
    </ligand>
</feature>
<organism evidence="7 8">
    <name type="scientific">Acetivibrio mesophilus</name>
    <dbReference type="NCBI Taxonomy" id="2487273"/>
    <lineage>
        <taxon>Bacteria</taxon>
        <taxon>Bacillati</taxon>
        <taxon>Bacillota</taxon>
        <taxon>Clostridia</taxon>
        <taxon>Eubacteriales</taxon>
        <taxon>Oscillospiraceae</taxon>
        <taxon>Acetivibrio</taxon>
    </lineage>
</organism>
<dbReference type="Gene3D" id="3.20.20.70">
    <property type="entry name" value="Aldolase class I"/>
    <property type="match status" value="1"/>
</dbReference>
<evidence type="ECO:0000256" key="1">
    <source>
        <dbReference type="ARBA" id="ARBA00022691"/>
    </source>
</evidence>
<evidence type="ECO:0000256" key="4">
    <source>
        <dbReference type="ARBA" id="ARBA00023014"/>
    </source>
</evidence>